<dbReference type="GO" id="GO:0003677">
    <property type="term" value="F:DNA binding"/>
    <property type="evidence" value="ECO:0007669"/>
    <property type="project" value="InterPro"/>
</dbReference>
<dbReference type="InterPro" id="IPR008918">
    <property type="entry name" value="HhH2"/>
</dbReference>
<keyword evidence="2" id="KW-0255">Endonuclease</keyword>
<keyword evidence="2" id="KW-0540">Nuclease</keyword>
<sequence length="482" mass="51319">MKIQGVECIVAPCEADAQLAHLALTGRIDVCVSEDSDLLAFGCPRVLFGFDPRSGRGREVKLSDLGLCRGLAPYRLAAESLPDLCVLAGCDYLPSLPRLGIKTVAQLLHRSGGKVSRALQLARREGIPVPGDFERQFEEARLVFASQVVFNTTTAHLQPLRPLPALAPEDKPRILDFLGLNLYTDEMARGIAEGRVNPFTLESFLVPAVRAVSTPCRSTVEASQALVVKKCQSTVEVSTVEGQQLVCERLQSAEIAHVEGGTVELASSQRFRPPPSQHVAASQSVQLAELEKSVPSTHLDRTEDPAKKNNKDGAYWEKHDASWESKDDAYWEKDDVVDLVQAKAVAISSAGSSISVSLLSISTSASQPISLAGSSISVSSLSTATSISVSSLSTSTSASQRFRRPRPVEAVAVQLGTSSLCAEVLQSAASASSGPKGADAVSADRQSALPSGSNNNSNNNNSTINSEMCKRRRLGCRGPAIR</sequence>
<evidence type="ECO:0000313" key="6">
    <source>
        <dbReference type="EMBL" id="CAE8587467.1"/>
    </source>
</evidence>
<dbReference type="InterPro" id="IPR019974">
    <property type="entry name" value="XPG_CS"/>
</dbReference>
<feature type="compositionally biased region" description="Basic and acidic residues" evidence="4">
    <location>
        <begin position="298"/>
        <end position="313"/>
    </location>
</feature>
<dbReference type="SUPFAM" id="SSF88723">
    <property type="entry name" value="PIN domain-like"/>
    <property type="match status" value="1"/>
</dbReference>
<feature type="region of interest" description="Disordered" evidence="4">
    <location>
        <begin position="431"/>
        <end position="468"/>
    </location>
</feature>
<dbReference type="PROSITE" id="PS00842">
    <property type="entry name" value="XPG_2"/>
    <property type="match status" value="1"/>
</dbReference>
<accession>A0A813DKR9</accession>
<dbReference type="OrthoDB" id="441853at2759"/>
<dbReference type="AlphaFoldDB" id="A0A813DKR9"/>
<dbReference type="Gene3D" id="1.10.150.20">
    <property type="entry name" value="5' to 3' exonuclease, C-terminal subdomain"/>
    <property type="match status" value="1"/>
</dbReference>
<dbReference type="SMART" id="SM00484">
    <property type="entry name" value="XPGI"/>
    <property type="match status" value="1"/>
</dbReference>
<dbReference type="InterPro" id="IPR006086">
    <property type="entry name" value="XPG-I_dom"/>
</dbReference>
<reference evidence="6" key="1">
    <citation type="submission" date="2021-02" db="EMBL/GenBank/DDBJ databases">
        <authorList>
            <person name="Dougan E. K."/>
            <person name="Rhodes N."/>
            <person name="Thang M."/>
            <person name="Chan C."/>
        </authorList>
    </citation>
    <scope>NUCLEOTIDE SEQUENCE</scope>
</reference>
<dbReference type="InterPro" id="IPR029060">
    <property type="entry name" value="PIN-like_dom_sf"/>
</dbReference>
<dbReference type="GO" id="GO:0017108">
    <property type="term" value="F:5'-flap endonuclease activity"/>
    <property type="evidence" value="ECO:0007669"/>
    <property type="project" value="TreeGrafter"/>
</dbReference>
<comment type="caution">
    <text evidence="6">The sequence shown here is derived from an EMBL/GenBank/DDBJ whole genome shotgun (WGS) entry which is preliminary data.</text>
</comment>
<feature type="region of interest" description="Disordered" evidence="4">
    <location>
        <begin position="293"/>
        <end position="313"/>
    </location>
</feature>
<keyword evidence="1" id="KW-0479">Metal-binding</keyword>
<dbReference type="InterPro" id="IPR036279">
    <property type="entry name" value="5-3_exonuclease_C_sf"/>
</dbReference>
<evidence type="ECO:0000256" key="4">
    <source>
        <dbReference type="SAM" id="MobiDB-lite"/>
    </source>
</evidence>
<dbReference type="InterPro" id="IPR006084">
    <property type="entry name" value="XPG/Rad2"/>
</dbReference>
<evidence type="ECO:0000259" key="5">
    <source>
        <dbReference type="SMART" id="SM00484"/>
    </source>
</evidence>
<keyword evidence="2" id="KW-0378">Hydrolase</keyword>
<dbReference type="SMART" id="SM00279">
    <property type="entry name" value="HhH2"/>
    <property type="match status" value="1"/>
</dbReference>
<dbReference type="CDD" id="cd09901">
    <property type="entry name" value="H3TH_FEN1-like"/>
    <property type="match status" value="1"/>
</dbReference>
<evidence type="ECO:0000256" key="3">
    <source>
        <dbReference type="ARBA" id="ARBA00022842"/>
    </source>
</evidence>
<feature type="domain" description="XPG-I" evidence="5">
    <location>
        <begin position="2"/>
        <end position="73"/>
    </location>
</feature>
<proteinExistence type="predicted"/>
<dbReference type="Proteomes" id="UP000654075">
    <property type="component" value="Unassembled WGS sequence"/>
</dbReference>
<dbReference type="GO" id="GO:0046872">
    <property type="term" value="F:metal ion binding"/>
    <property type="evidence" value="ECO:0007669"/>
    <property type="project" value="UniProtKB-KW"/>
</dbReference>
<evidence type="ECO:0000313" key="7">
    <source>
        <dbReference type="Proteomes" id="UP000654075"/>
    </source>
</evidence>
<dbReference type="PRINTS" id="PR00853">
    <property type="entry name" value="XPGRADSUPER"/>
</dbReference>
<name>A0A813DKR9_POLGL</name>
<keyword evidence="3" id="KW-0460">Magnesium</keyword>
<dbReference type="PANTHER" id="PTHR11081:SF9">
    <property type="entry name" value="FLAP ENDONUCLEASE 1"/>
    <property type="match status" value="1"/>
</dbReference>
<dbReference type="Gene3D" id="3.40.50.1010">
    <property type="entry name" value="5'-nuclease"/>
    <property type="match status" value="1"/>
</dbReference>
<dbReference type="Pfam" id="PF00867">
    <property type="entry name" value="XPG_I"/>
    <property type="match status" value="1"/>
</dbReference>
<feature type="compositionally biased region" description="Low complexity" evidence="4">
    <location>
        <begin position="451"/>
        <end position="466"/>
    </location>
</feature>
<evidence type="ECO:0000256" key="1">
    <source>
        <dbReference type="ARBA" id="ARBA00022723"/>
    </source>
</evidence>
<dbReference type="SUPFAM" id="SSF47807">
    <property type="entry name" value="5' to 3' exonuclease, C-terminal subdomain"/>
    <property type="match status" value="1"/>
</dbReference>
<dbReference type="PANTHER" id="PTHR11081">
    <property type="entry name" value="FLAP ENDONUCLEASE FAMILY MEMBER"/>
    <property type="match status" value="1"/>
</dbReference>
<keyword evidence="7" id="KW-1185">Reference proteome</keyword>
<organism evidence="6 7">
    <name type="scientific">Polarella glacialis</name>
    <name type="common">Dinoflagellate</name>
    <dbReference type="NCBI Taxonomy" id="89957"/>
    <lineage>
        <taxon>Eukaryota</taxon>
        <taxon>Sar</taxon>
        <taxon>Alveolata</taxon>
        <taxon>Dinophyceae</taxon>
        <taxon>Suessiales</taxon>
        <taxon>Suessiaceae</taxon>
        <taxon>Polarella</taxon>
    </lineage>
</organism>
<dbReference type="EMBL" id="CAJNNV010002605">
    <property type="protein sequence ID" value="CAE8587467.1"/>
    <property type="molecule type" value="Genomic_DNA"/>
</dbReference>
<gene>
    <name evidence="6" type="ORF">PGLA1383_LOCUS6303</name>
</gene>
<protein>
    <recommendedName>
        <fullName evidence="5">XPG-I domain-containing protein</fullName>
    </recommendedName>
</protein>
<evidence type="ECO:0000256" key="2">
    <source>
        <dbReference type="ARBA" id="ARBA00022759"/>
    </source>
</evidence>